<feature type="transmembrane region" description="Helical" evidence="1">
    <location>
        <begin position="129"/>
        <end position="148"/>
    </location>
</feature>
<feature type="transmembrane region" description="Helical" evidence="1">
    <location>
        <begin position="73"/>
        <end position="92"/>
    </location>
</feature>
<feature type="transmembrane region" description="Helical" evidence="1">
    <location>
        <begin position="200"/>
        <end position="220"/>
    </location>
</feature>
<feature type="transmembrane region" description="Helical" evidence="1">
    <location>
        <begin position="261"/>
        <end position="283"/>
    </location>
</feature>
<feature type="transmembrane region" description="Helical" evidence="1">
    <location>
        <begin position="232"/>
        <end position="249"/>
    </location>
</feature>
<feature type="transmembrane region" description="Helical" evidence="1">
    <location>
        <begin position="12"/>
        <end position="37"/>
    </location>
</feature>
<accession>A0A411YAQ6</accession>
<dbReference type="EMBL" id="CP036402">
    <property type="protein sequence ID" value="QBI18259.1"/>
    <property type="molecule type" value="Genomic_DNA"/>
</dbReference>
<keyword evidence="1" id="KW-0812">Transmembrane</keyword>
<dbReference type="AlphaFoldDB" id="A0A411YAQ6"/>
<dbReference type="RefSeq" id="WP_131153257.1">
    <property type="nucleotide sequence ID" value="NZ_CP036402.1"/>
</dbReference>
<sequence>MRPPEPLVHAARGVLMGAADIVPGVSGGTVALIVGIYDRLVRSVGALARTGAALLALRFRAAREHVRDVDLRLLIPLALGVVAALGLGSLVIPPLLDGYPAETSAAFFGLIAASLPLPWGRIERPTRRLAAVVGVAAVTAFVLAGLPPREIVDPALPIVFLSAMVALCAMILPGLSGAYLLLILGVYGASLTALRSGDVVYVATFAAGGVLGLGLFSRLLDHLLTHRHDVTMAALVGLMAGALRALWPWQTEDRELLAVPLEAQTLTTVGVAVAAFVLLRLVVRLGTRAAAGSSPPAR</sequence>
<keyword evidence="1" id="KW-1133">Transmembrane helix</keyword>
<evidence type="ECO:0000256" key="1">
    <source>
        <dbReference type="SAM" id="Phobius"/>
    </source>
</evidence>
<organism evidence="2 3">
    <name type="scientific">Egibacter rhizosphaerae</name>
    <dbReference type="NCBI Taxonomy" id="1670831"/>
    <lineage>
        <taxon>Bacteria</taxon>
        <taxon>Bacillati</taxon>
        <taxon>Actinomycetota</taxon>
        <taxon>Nitriliruptoria</taxon>
        <taxon>Egibacterales</taxon>
        <taxon>Egibacteraceae</taxon>
        <taxon>Egibacter</taxon>
    </lineage>
</organism>
<protein>
    <submittedName>
        <fullName evidence="2">DUF368 domain-containing protein</fullName>
    </submittedName>
</protein>
<keyword evidence="1" id="KW-0472">Membrane</keyword>
<dbReference type="Pfam" id="PF04018">
    <property type="entry name" value="VCA0040-like"/>
    <property type="match status" value="1"/>
</dbReference>
<dbReference type="OrthoDB" id="9793746at2"/>
<dbReference type="PANTHER" id="PTHR37308:SF1">
    <property type="entry name" value="POLYPRENYL-PHOSPHATE TRANSPORTER"/>
    <property type="match status" value="1"/>
</dbReference>
<dbReference type="InterPro" id="IPR007163">
    <property type="entry name" value="VCA0040-like"/>
</dbReference>
<proteinExistence type="predicted"/>
<keyword evidence="3" id="KW-1185">Reference proteome</keyword>
<dbReference type="PANTHER" id="PTHR37308">
    <property type="entry name" value="INTEGRAL MEMBRANE PROTEIN"/>
    <property type="match status" value="1"/>
</dbReference>
<evidence type="ECO:0000313" key="2">
    <source>
        <dbReference type="EMBL" id="QBI18259.1"/>
    </source>
</evidence>
<reference evidence="2 3" key="1">
    <citation type="submission" date="2019-01" db="EMBL/GenBank/DDBJ databases">
        <title>Egibacter rhizosphaerae EGI 80759T.</title>
        <authorList>
            <person name="Chen D.-D."/>
            <person name="Tian Y."/>
            <person name="Jiao J.-Y."/>
            <person name="Zhang X.-T."/>
            <person name="Zhang Y.-G."/>
            <person name="Zhang Y."/>
            <person name="Xiao M."/>
            <person name="Shu W.-S."/>
            <person name="Li W.-J."/>
        </authorList>
    </citation>
    <scope>NUCLEOTIDE SEQUENCE [LARGE SCALE GENOMIC DNA]</scope>
    <source>
        <strain evidence="2 3">EGI 80759</strain>
    </source>
</reference>
<feature type="transmembrane region" description="Helical" evidence="1">
    <location>
        <begin position="98"/>
        <end position="117"/>
    </location>
</feature>
<dbReference type="KEGG" id="erz:ER308_00845"/>
<evidence type="ECO:0000313" key="3">
    <source>
        <dbReference type="Proteomes" id="UP000291469"/>
    </source>
</evidence>
<gene>
    <name evidence="2" type="ORF">ER308_00845</name>
</gene>
<dbReference type="Proteomes" id="UP000291469">
    <property type="component" value="Chromosome"/>
</dbReference>
<name>A0A411YAQ6_9ACTN</name>